<dbReference type="EMBL" id="HBEM01021440">
    <property type="protein sequence ID" value="CAD8455714.1"/>
    <property type="molecule type" value="Transcribed_RNA"/>
</dbReference>
<organism evidence="1">
    <name type="scientific">Amorphochlora amoebiformis</name>
    <dbReference type="NCBI Taxonomy" id="1561963"/>
    <lineage>
        <taxon>Eukaryota</taxon>
        <taxon>Sar</taxon>
        <taxon>Rhizaria</taxon>
        <taxon>Cercozoa</taxon>
        <taxon>Chlorarachniophyceae</taxon>
        <taxon>Amorphochlora</taxon>
    </lineage>
</organism>
<protein>
    <submittedName>
        <fullName evidence="1">Uncharacterized protein</fullName>
    </submittedName>
</protein>
<reference evidence="1" key="1">
    <citation type="submission" date="2021-01" db="EMBL/GenBank/DDBJ databases">
        <authorList>
            <person name="Corre E."/>
            <person name="Pelletier E."/>
            <person name="Niang G."/>
            <person name="Scheremetjew M."/>
            <person name="Finn R."/>
            <person name="Kale V."/>
            <person name="Holt S."/>
            <person name="Cochrane G."/>
            <person name="Meng A."/>
            <person name="Brown T."/>
            <person name="Cohen L."/>
        </authorList>
    </citation>
    <scope>NUCLEOTIDE SEQUENCE</scope>
    <source>
        <strain evidence="1">CCMP2058</strain>
    </source>
</reference>
<gene>
    <name evidence="1" type="ORF">LAMO00422_LOCUS14659</name>
</gene>
<accession>A0A7S0DL36</accession>
<evidence type="ECO:0000313" key="1">
    <source>
        <dbReference type="EMBL" id="CAD8455714.1"/>
    </source>
</evidence>
<name>A0A7S0DL36_9EUKA</name>
<sequence length="121" mass="13848">MHQDCLLKNNVSYAAEPRLSQLLSAKGLLISQECDPIDEGKYRGLVDFVPLNATGQRIKELTSLSLQQRQALADSRFKIFKKRFDPYKIFKDAGLFHLFKIGKHQRHNSPPAFLHLDQPPC</sequence>
<proteinExistence type="predicted"/>
<dbReference type="AlphaFoldDB" id="A0A7S0DL36"/>